<dbReference type="GeneTree" id="ENSGT00940000157707"/>
<sequence>MSKLKVISEKSLTNNSRIVGLLAQLEKINTESTESDTARYVTSKILHLAQSQEKTRREMTAKGSTGMEVLLSTLEVEVEERVSWSPKVAHKYCCSYL</sequence>
<protein>
    <submittedName>
        <fullName evidence="1">ATP/GTP binding protein 1</fullName>
    </submittedName>
</protein>
<gene>
    <name evidence="1" type="primary">AGTPBP1</name>
</gene>
<evidence type="ECO:0000313" key="1">
    <source>
        <dbReference type="Ensembl" id="ENSUMAP00000006215"/>
    </source>
</evidence>
<dbReference type="Ensembl" id="ENSUMAT00000007491.1">
    <property type="protein sequence ID" value="ENSUMAP00000006215.1"/>
    <property type="gene ID" value="ENSUMAG00000004888.1"/>
</dbReference>
<organism evidence="1">
    <name type="scientific">Ursus maritimus</name>
    <name type="common">Polar bear</name>
    <name type="synonym">Thalarctos maritimus</name>
    <dbReference type="NCBI Taxonomy" id="29073"/>
    <lineage>
        <taxon>Eukaryota</taxon>
        <taxon>Metazoa</taxon>
        <taxon>Chordata</taxon>
        <taxon>Craniata</taxon>
        <taxon>Vertebrata</taxon>
        <taxon>Euteleostomi</taxon>
        <taxon>Mammalia</taxon>
        <taxon>Eutheria</taxon>
        <taxon>Laurasiatheria</taxon>
        <taxon>Carnivora</taxon>
        <taxon>Caniformia</taxon>
        <taxon>Ursidae</taxon>
        <taxon>Ursus</taxon>
    </lineage>
</organism>
<name>A0A452TE55_URSMA</name>
<dbReference type="Pfam" id="PF25571">
    <property type="entry name" value="TPR_CCP1_N"/>
    <property type="match status" value="1"/>
</dbReference>
<reference evidence="1" key="1">
    <citation type="submission" date="2019-03" db="UniProtKB">
        <authorList>
            <consortium name="Ensembl"/>
        </authorList>
    </citation>
    <scope>IDENTIFICATION</scope>
</reference>
<accession>A0A452TE55</accession>
<proteinExistence type="predicted"/>
<dbReference type="AlphaFoldDB" id="A0A452TE55"/>